<feature type="binding site" evidence="3">
    <location>
        <position position="208"/>
    </location>
    <ligand>
        <name>Zn(2+)</name>
        <dbReference type="ChEBI" id="CHEBI:29105"/>
        <label>1</label>
        <note>catalytic</note>
    </ligand>
</feature>
<dbReference type="InterPro" id="IPR013785">
    <property type="entry name" value="Aldolase_TIM"/>
</dbReference>
<name>A0A315ZTF5_9FIRM</name>
<dbReference type="InterPro" id="IPR000771">
    <property type="entry name" value="FBA_II"/>
</dbReference>
<feature type="binding site" evidence="2">
    <location>
        <position position="181"/>
    </location>
    <ligand>
        <name>dihydroxyacetone phosphate</name>
        <dbReference type="ChEBI" id="CHEBI:57642"/>
    </ligand>
</feature>
<dbReference type="PANTHER" id="PTHR30304">
    <property type="entry name" value="D-TAGATOSE-1,6-BISPHOSPHATE ALDOLASE"/>
    <property type="match status" value="1"/>
</dbReference>
<dbReference type="Pfam" id="PF01116">
    <property type="entry name" value="F_bP_aldolase"/>
    <property type="match status" value="1"/>
</dbReference>
<dbReference type="GO" id="GO:0005975">
    <property type="term" value="P:carbohydrate metabolic process"/>
    <property type="evidence" value="ECO:0007669"/>
    <property type="project" value="InterPro"/>
</dbReference>
<dbReference type="PIRSF" id="PIRSF001359">
    <property type="entry name" value="F_bP_aldolase_II"/>
    <property type="match status" value="1"/>
</dbReference>
<dbReference type="RefSeq" id="WP_109713044.1">
    <property type="nucleotide sequence ID" value="NZ_QGDS01000011.1"/>
</dbReference>
<keyword evidence="3" id="KW-0479">Metal-binding</keyword>
<feature type="active site" description="Proton donor" evidence="1">
    <location>
        <position position="83"/>
    </location>
</feature>
<evidence type="ECO:0000256" key="3">
    <source>
        <dbReference type="PIRSR" id="PIRSR001359-3"/>
    </source>
</evidence>
<evidence type="ECO:0000256" key="1">
    <source>
        <dbReference type="PIRSR" id="PIRSR001359-1"/>
    </source>
</evidence>
<dbReference type="PROSITE" id="PS00602">
    <property type="entry name" value="ALDOLASE_CLASS_II_1"/>
    <property type="match status" value="1"/>
</dbReference>
<protein>
    <submittedName>
        <fullName evidence="4">Fructose-bisphosphate aldolase, class II/tagatose 1,6-diphosphate aldolase GatY/KbaY</fullName>
    </submittedName>
</protein>
<comment type="cofactor">
    <cofactor evidence="3">
        <name>Zn(2+)</name>
        <dbReference type="ChEBI" id="CHEBI:29105"/>
    </cofactor>
    <text evidence="3">Binds 2 Zn(2+) ions per subunit. One is catalytic and the other provides a structural contribution.</text>
</comment>
<organism evidence="4 5">
    <name type="scientific">Faecalicatena contorta</name>
    <dbReference type="NCBI Taxonomy" id="39482"/>
    <lineage>
        <taxon>Bacteria</taxon>
        <taxon>Bacillati</taxon>
        <taxon>Bacillota</taxon>
        <taxon>Clostridia</taxon>
        <taxon>Lachnospirales</taxon>
        <taxon>Lachnospiraceae</taxon>
        <taxon>Faecalicatena</taxon>
    </lineage>
</organism>
<accession>A0A315ZTF5</accession>
<feature type="binding site" evidence="2">
    <location>
        <begin position="209"/>
        <end position="211"/>
    </location>
    <ligand>
        <name>dihydroxyacetone phosphate</name>
        <dbReference type="ChEBI" id="CHEBI:57642"/>
    </ligand>
</feature>
<feature type="binding site" evidence="3">
    <location>
        <position position="135"/>
    </location>
    <ligand>
        <name>Zn(2+)</name>
        <dbReference type="ChEBI" id="CHEBI:29105"/>
        <label>2</label>
    </ligand>
</feature>
<dbReference type="OrthoDB" id="9803995at2"/>
<dbReference type="Gene3D" id="3.20.20.70">
    <property type="entry name" value="Aldolase class I"/>
    <property type="match status" value="1"/>
</dbReference>
<feature type="binding site" evidence="3">
    <location>
        <position position="105"/>
    </location>
    <ligand>
        <name>Zn(2+)</name>
        <dbReference type="ChEBI" id="CHEBI:29105"/>
        <label>2</label>
    </ligand>
</feature>
<dbReference type="Proteomes" id="UP000254051">
    <property type="component" value="Unassembled WGS sequence"/>
</dbReference>
<reference evidence="5" key="1">
    <citation type="submission" date="2017-07" db="EMBL/GenBank/DDBJ databases">
        <authorList>
            <person name="Varghese N."/>
            <person name="Submissions S."/>
        </authorList>
    </citation>
    <scope>NUCLEOTIDE SEQUENCE [LARGE SCALE GENOMIC DNA]</scope>
    <source>
        <strain evidence="5">NLAE-zl-C134</strain>
    </source>
</reference>
<keyword evidence="3" id="KW-0862">Zinc</keyword>
<dbReference type="GO" id="GO:0008270">
    <property type="term" value="F:zinc ion binding"/>
    <property type="evidence" value="ECO:0007669"/>
    <property type="project" value="InterPro"/>
</dbReference>
<evidence type="ECO:0000313" key="4">
    <source>
        <dbReference type="EMBL" id="SUQ15328.1"/>
    </source>
</evidence>
<dbReference type="AlphaFoldDB" id="A0A315ZTF5"/>
<feature type="binding site" evidence="2">
    <location>
        <begin position="230"/>
        <end position="233"/>
    </location>
    <ligand>
        <name>dihydroxyacetone phosphate</name>
        <dbReference type="ChEBI" id="CHEBI:57642"/>
    </ligand>
</feature>
<dbReference type="SUPFAM" id="SSF51569">
    <property type="entry name" value="Aldolase"/>
    <property type="match status" value="1"/>
</dbReference>
<dbReference type="GO" id="GO:0016832">
    <property type="term" value="F:aldehyde-lyase activity"/>
    <property type="evidence" value="ECO:0007669"/>
    <property type="project" value="InterPro"/>
</dbReference>
<dbReference type="EMBL" id="UHJJ01000011">
    <property type="protein sequence ID" value="SUQ15328.1"/>
    <property type="molecule type" value="Genomic_DNA"/>
</dbReference>
<feature type="binding site" evidence="3">
    <location>
        <position position="180"/>
    </location>
    <ligand>
        <name>Zn(2+)</name>
        <dbReference type="ChEBI" id="CHEBI:29105"/>
        <label>1</label>
        <note>catalytic</note>
    </ligand>
</feature>
<keyword evidence="5" id="KW-1185">Reference proteome</keyword>
<dbReference type="InterPro" id="IPR050246">
    <property type="entry name" value="Class_II_FBP_aldolase"/>
</dbReference>
<proteinExistence type="predicted"/>
<gene>
    <name evidence="4" type="ORF">SAMN05216529_111113</name>
</gene>
<evidence type="ECO:0000313" key="5">
    <source>
        <dbReference type="Proteomes" id="UP000254051"/>
    </source>
</evidence>
<sequence length="286" mass="31825">MLTTSYEMIQKAYKEGYAVPAINTQGGTYDIIRAICIAAEELQSPVILAHYVNTGSYSGNKWFYETAKWMAEQVSVPVAIHLDHGESFERCMEMLQIGFTSIMYDGSAFSMEENAAKTEEVAKVCRCFDVPLEAEIGELARLDDQGRQIGASNIADPEVVKKYLSLCNPDMLAIGIGNAHGFYKGPVDIRVEVLEECRKFTEVPFVLHGCTGMDDELVKRSIKSGVAKINFGTQVRCRYIDLVKEGLELGKDDGHAWKLSSYVEERLREDIKDIIRLAGSDGKAKV</sequence>
<evidence type="ECO:0000256" key="2">
    <source>
        <dbReference type="PIRSR" id="PIRSR001359-2"/>
    </source>
</evidence>
<feature type="binding site" evidence="3">
    <location>
        <position position="84"/>
    </location>
    <ligand>
        <name>Zn(2+)</name>
        <dbReference type="ChEBI" id="CHEBI:29105"/>
        <label>1</label>
        <note>catalytic</note>
    </ligand>
</feature>
<dbReference type="PANTHER" id="PTHR30304:SF0">
    <property type="entry name" value="D-TAGATOSE-1,6-BISPHOSPHATE ALDOLASE SUBUNIT GATY-RELATED"/>
    <property type="match status" value="1"/>
</dbReference>